<gene>
    <name evidence="3" type="ORF">GCM10008933_29980</name>
</gene>
<evidence type="ECO:0000259" key="2">
    <source>
        <dbReference type="Pfam" id="PF01370"/>
    </source>
</evidence>
<evidence type="ECO:0000256" key="1">
    <source>
        <dbReference type="ARBA" id="ARBA00007637"/>
    </source>
</evidence>
<sequence>MKKVVVTGGAGFIGSHLVQRLINLGDEVHVIDDLSTGHLEHVHPEAKLHVLDIRSLDAADMIATIRPSHVVHLAAQADVQRSVLDPAADLDINVNGTLNILNACREVKVGKLIFTSTSGVYGENSRELLVESDPVKPISFYGLSKLAAEQYIALFDRLFDLPYTILRLANVYGPGQTPKGEGGVIAIFIDKLKQGLPLTVNGDGEQTRDFIYVEDIVSAIIAAAECEYRGIIHASTARRTSLNEMIDLLGTLHPRPIQVTHRPDKPGDIKHSCLSNTKSAQLLQWQPSHSLRQGLEKTYLSAMMTHPNHPETGAL</sequence>
<organism evidence="3 4">
    <name type="scientific">Paenibacillus motobuensis</name>
    <dbReference type="NCBI Taxonomy" id="295324"/>
    <lineage>
        <taxon>Bacteria</taxon>
        <taxon>Bacillati</taxon>
        <taxon>Bacillota</taxon>
        <taxon>Bacilli</taxon>
        <taxon>Bacillales</taxon>
        <taxon>Paenibacillaceae</taxon>
        <taxon>Paenibacillus</taxon>
    </lineage>
</organism>
<dbReference type="PANTHER" id="PTHR43000">
    <property type="entry name" value="DTDP-D-GLUCOSE 4,6-DEHYDRATASE-RELATED"/>
    <property type="match status" value="1"/>
</dbReference>
<name>A0ABN0YJC2_9BACL</name>
<dbReference type="Gene3D" id="3.90.25.10">
    <property type="entry name" value="UDP-galactose 4-epimerase, domain 1"/>
    <property type="match status" value="1"/>
</dbReference>
<dbReference type="Proteomes" id="UP001500340">
    <property type="component" value="Unassembled WGS sequence"/>
</dbReference>
<dbReference type="InterPro" id="IPR001509">
    <property type="entry name" value="Epimerase_deHydtase"/>
</dbReference>
<dbReference type="Pfam" id="PF01370">
    <property type="entry name" value="Epimerase"/>
    <property type="match status" value="1"/>
</dbReference>
<dbReference type="RefSeq" id="WP_343862544.1">
    <property type="nucleotide sequence ID" value="NZ_BAAACX010000013.1"/>
</dbReference>
<feature type="domain" description="NAD-dependent epimerase/dehydratase" evidence="2">
    <location>
        <begin position="4"/>
        <end position="225"/>
    </location>
</feature>
<dbReference type="EMBL" id="BAAACX010000013">
    <property type="protein sequence ID" value="GAA0397433.1"/>
    <property type="molecule type" value="Genomic_DNA"/>
</dbReference>
<reference evidence="3 4" key="1">
    <citation type="journal article" date="2019" name="Int. J. Syst. Evol. Microbiol.">
        <title>The Global Catalogue of Microorganisms (GCM) 10K type strain sequencing project: providing services to taxonomists for standard genome sequencing and annotation.</title>
        <authorList>
            <consortium name="The Broad Institute Genomics Platform"/>
            <consortium name="The Broad Institute Genome Sequencing Center for Infectious Disease"/>
            <person name="Wu L."/>
            <person name="Ma J."/>
        </authorList>
    </citation>
    <scope>NUCLEOTIDE SEQUENCE [LARGE SCALE GENOMIC DNA]</scope>
    <source>
        <strain evidence="3 4">JCM 12774</strain>
    </source>
</reference>
<keyword evidence="4" id="KW-1185">Reference proteome</keyword>
<dbReference type="SUPFAM" id="SSF51735">
    <property type="entry name" value="NAD(P)-binding Rossmann-fold domains"/>
    <property type="match status" value="1"/>
</dbReference>
<comment type="similarity">
    <text evidence="1">Belongs to the NAD(P)-dependent epimerase/dehydratase family.</text>
</comment>
<protein>
    <submittedName>
        <fullName evidence="3">GDP-mannose 4,6-dehydratase</fullName>
    </submittedName>
</protein>
<dbReference type="Gene3D" id="3.40.50.720">
    <property type="entry name" value="NAD(P)-binding Rossmann-like Domain"/>
    <property type="match status" value="1"/>
</dbReference>
<proteinExistence type="inferred from homology"/>
<dbReference type="InterPro" id="IPR036291">
    <property type="entry name" value="NAD(P)-bd_dom_sf"/>
</dbReference>
<evidence type="ECO:0000313" key="4">
    <source>
        <dbReference type="Proteomes" id="UP001500340"/>
    </source>
</evidence>
<comment type="caution">
    <text evidence="3">The sequence shown here is derived from an EMBL/GenBank/DDBJ whole genome shotgun (WGS) entry which is preliminary data.</text>
</comment>
<accession>A0ABN0YJC2</accession>
<evidence type="ECO:0000313" key="3">
    <source>
        <dbReference type="EMBL" id="GAA0397433.1"/>
    </source>
</evidence>